<dbReference type="RefSeq" id="WP_012824224.1">
    <property type="nucleotide sequence ID" value="NC_013422.1"/>
</dbReference>
<dbReference type="STRING" id="555778.Hneap_1356"/>
<dbReference type="Pfam" id="PF02622">
    <property type="entry name" value="DUF179"/>
    <property type="match status" value="1"/>
</dbReference>
<accession>D0L0G7</accession>
<dbReference type="PANTHER" id="PTHR30327">
    <property type="entry name" value="UNCHARACTERIZED PROTEIN YQGE"/>
    <property type="match status" value="1"/>
</dbReference>
<dbReference type="SUPFAM" id="SSF143456">
    <property type="entry name" value="VC0467-like"/>
    <property type="match status" value="1"/>
</dbReference>
<comment type="similarity">
    <text evidence="1 2">Belongs to the UPF0301 (AlgH) family.</text>
</comment>
<dbReference type="AlphaFoldDB" id="D0L0G7"/>
<evidence type="ECO:0000313" key="5">
    <source>
        <dbReference type="Proteomes" id="UP000009102"/>
    </source>
</evidence>
<organism evidence="4 5">
    <name type="scientific">Halothiobacillus neapolitanus (strain ATCC 23641 / DSM 15147 / CIP 104769 / NCIMB 8539 / c2)</name>
    <name type="common">Thiobacillus neapolitanus</name>
    <dbReference type="NCBI Taxonomy" id="555778"/>
    <lineage>
        <taxon>Bacteria</taxon>
        <taxon>Pseudomonadati</taxon>
        <taxon>Pseudomonadota</taxon>
        <taxon>Gammaproteobacteria</taxon>
        <taxon>Chromatiales</taxon>
        <taxon>Halothiobacillaceae</taxon>
        <taxon>Halothiobacillus</taxon>
    </lineage>
</organism>
<dbReference type="GO" id="GO:0005829">
    <property type="term" value="C:cytosol"/>
    <property type="evidence" value="ECO:0007669"/>
    <property type="project" value="TreeGrafter"/>
</dbReference>
<name>D0L0G7_HALNC</name>
<protein>
    <recommendedName>
        <fullName evidence="2">UPF0301 protein Hneap_1356</fullName>
    </recommendedName>
</protein>
<sequence>MIKFPPEDHSQTPTIEAQDKRPARTSTISFTDPIQLKNQILIAMPSLDDPNFNHTVTYVCEHNEDGAMGITINRPLDVTLGDIFDHMKISCSNPSIRGRPVFMGGPVALERGFVLHTPHGGWESTLEITDEIGLTTSKDILQALAEGAGPARAVIALGYSGWSEGQLEQELADNTWLTVAATTELIFDYPVEERWAAAARSLGVDMNLLSGEAGHA</sequence>
<dbReference type="HOGENOM" id="CLU_057596_1_0_6"/>
<dbReference type="OrthoDB" id="9807486at2"/>
<evidence type="ECO:0000256" key="3">
    <source>
        <dbReference type="SAM" id="MobiDB-lite"/>
    </source>
</evidence>
<dbReference type="InterPro" id="IPR003774">
    <property type="entry name" value="AlgH-like"/>
</dbReference>
<dbReference type="PANTHER" id="PTHR30327:SF1">
    <property type="entry name" value="UPF0301 PROTEIN YQGE"/>
    <property type="match status" value="1"/>
</dbReference>
<evidence type="ECO:0000256" key="1">
    <source>
        <dbReference type="ARBA" id="ARBA00009600"/>
    </source>
</evidence>
<dbReference type="eggNOG" id="COG1678">
    <property type="taxonomic scope" value="Bacteria"/>
</dbReference>
<dbReference type="KEGG" id="hna:Hneap_1356"/>
<dbReference type="HAMAP" id="MF_00758">
    <property type="entry name" value="UPF0301"/>
    <property type="match status" value="1"/>
</dbReference>
<evidence type="ECO:0000256" key="2">
    <source>
        <dbReference type="HAMAP-Rule" id="MF_00758"/>
    </source>
</evidence>
<dbReference type="Proteomes" id="UP000009102">
    <property type="component" value="Chromosome"/>
</dbReference>
<feature type="region of interest" description="Disordered" evidence="3">
    <location>
        <begin position="1"/>
        <end position="24"/>
    </location>
</feature>
<dbReference type="NCBIfam" id="NF001266">
    <property type="entry name" value="PRK00228.1-1"/>
    <property type="match status" value="1"/>
</dbReference>
<evidence type="ECO:0000313" key="4">
    <source>
        <dbReference type="EMBL" id="ACX96190.1"/>
    </source>
</evidence>
<gene>
    <name evidence="4" type="ordered locus">Hneap_1356</name>
</gene>
<proteinExistence type="inferred from homology"/>
<dbReference type="Gene3D" id="3.40.1740.10">
    <property type="entry name" value="VC0467-like"/>
    <property type="match status" value="1"/>
</dbReference>
<dbReference type="EMBL" id="CP001801">
    <property type="protein sequence ID" value="ACX96190.1"/>
    <property type="molecule type" value="Genomic_DNA"/>
</dbReference>
<keyword evidence="5" id="KW-1185">Reference proteome</keyword>
<feature type="compositionally biased region" description="Basic and acidic residues" evidence="3">
    <location>
        <begin position="1"/>
        <end position="10"/>
    </location>
</feature>
<reference evidence="4 5" key="1">
    <citation type="submission" date="2009-10" db="EMBL/GenBank/DDBJ databases">
        <title>Complete sequence of Halothiobacillus neapolitanus c2.</title>
        <authorList>
            <consortium name="US DOE Joint Genome Institute"/>
            <person name="Lucas S."/>
            <person name="Copeland A."/>
            <person name="Lapidus A."/>
            <person name="Glavina del Rio T."/>
            <person name="Tice H."/>
            <person name="Bruce D."/>
            <person name="Goodwin L."/>
            <person name="Pitluck S."/>
            <person name="Davenport K."/>
            <person name="Brettin T."/>
            <person name="Detter J.C."/>
            <person name="Han C."/>
            <person name="Tapia R."/>
            <person name="Larimer F."/>
            <person name="Land M."/>
            <person name="Hauser L."/>
            <person name="Kyrpides N."/>
            <person name="Mikhailova N."/>
            <person name="Kerfeld C."/>
            <person name="Cannon G."/>
            <person name="Heinhort S."/>
        </authorList>
    </citation>
    <scope>NUCLEOTIDE SEQUENCE [LARGE SCALE GENOMIC DNA]</scope>
    <source>
        <strain evidence="5">ATCC 23641 / c2</strain>
    </source>
</reference>